<evidence type="ECO:0000313" key="5">
    <source>
        <dbReference type="EMBL" id="TNC51019.1"/>
    </source>
</evidence>
<dbReference type="SUPFAM" id="SSF56601">
    <property type="entry name" value="beta-lactamase/transpeptidase-like"/>
    <property type="match status" value="1"/>
</dbReference>
<comment type="caution">
    <text evidence="5">The sequence shown here is derived from an EMBL/GenBank/DDBJ whole genome shotgun (WGS) entry which is preliminary data.</text>
</comment>
<reference evidence="5 6" key="1">
    <citation type="submission" date="2019-05" db="EMBL/GenBank/DDBJ databases">
        <title>Mumia sp. nov., isolated from the intestinal contents of plateau pika (Ochotona curzoniae) in the Qinghai-Tibet plateau of China.</title>
        <authorList>
            <person name="Tian Z."/>
        </authorList>
    </citation>
    <scope>NUCLEOTIDE SEQUENCE [LARGE SCALE GENOMIC DNA]</scope>
    <source>
        <strain evidence="6">527</strain>
        <strain evidence="5">Z527</strain>
    </source>
</reference>
<dbReference type="OrthoDB" id="9809635at2"/>
<evidence type="ECO:0000313" key="6">
    <source>
        <dbReference type="Proteomes" id="UP000306740"/>
    </source>
</evidence>
<dbReference type="Gene3D" id="3.40.710.10">
    <property type="entry name" value="DD-peptidase/beta-lactamase superfamily"/>
    <property type="match status" value="1"/>
</dbReference>
<protein>
    <submittedName>
        <fullName evidence="5">Serine hydrolase</fullName>
    </submittedName>
</protein>
<feature type="region of interest" description="Disordered" evidence="2">
    <location>
        <begin position="27"/>
        <end position="58"/>
    </location>
</feature>
<organism evidence="5 6">
    <name type="scientific">Mumia zhuanghuii</name>
    <dbReference type="NCBI Taxonomy" id="2585211"/>
    <lineage>
        <taxon>Bacteria</taxon>
        <taxon>Bacillati</taxon>
        <taxon>Actinomycetota</taxon>
        <taxon>Actinomycetes</taxon>
        <taxon>Propionibacteriales</taxon>
        <taxon>Nocardioidaceae</taxon>
        <taxon>Mumia</taxon>
    </lineage>
</organism>
<dbReference type="InterPro" id="IPR012338">
    <property type="entry name" value="Beta-lactam/transpept-like"/>
</dbReference>
<dbReference type="InterPro" id="IPR050789">
    <property type="entry name" value="Diverse_Enzym_Activities"/>
</dbReference>
<gene>
    <name evidence="5" type="ORF">FHE65_02280</name>
    <name evidence="4" type="ORF">FHE65_16575</name>
</gene>
<dbReference type="GO" id="GO:0016787">
    <property type="term" value="F:hydrolase activity"/>
    <property type="evidence" value="ECO:0007669"/>
    <property type="project" value="UniProtKB-KW"/>
</dbReference>
<dbReference type="PANTHER" id="PTHR43283:SF11">
    <property type="entry name" value="BETA-LACTAMASE-RELATED DOMAIN-CONTAINING PROTEIN"/>
    <property type="match status" value="1"/>
</dbReference>
<evidence type="ECO:0000256" key="2">
    <source>
        <dbReference type="SAM" id="MobiDB-lite"/>
    </source>
</evidence>
<dbReference type="PANTHER" id="PTHR43283">
    <property type="entry name" value="BETA-LACTAMASE-RELATED"/>
    <property type="match status" value="1"/>
</dbReference>
<keyword evidence="1 5" id="KW-0378">Hydrolase</keyword>
<sequence length="593" mass="63449">MRRTSWAVALAAGVAVVGAFVVPAGAVEPPGNETGPPTVTGEDVRFSPPRTLREGSPEKAGLLPEHIARIMPDLAAYLKTTPENPNYPMYAGAVALVAKDGIVVEHGAVGDAVRYASADGTELPEDQQIPMTEDTMFDLASVTKLFTVVVTLQLVDQGVVGLDTPVADYLPEFAQNGKAEVTVRHLLTHTSGLRSWVNLYSAYPTPEARIAAVFAQTLVTPPGTAYVYSDLGLITLGKLAERVTGQPLDQLVAERITEPLGMTDTMFNPPASLRPRIAATEDMSSIGRGMVHGEVHDENAWSLGGVAGHAGLFSTAGDLAVFSQMLLNGGRYGKERILSEDIVREAITDQNVDIPPAITSRRGLGFELNQSFYMASLDSPMTFGHTGFTGTSLVIDPLSRTFVILLTNRVHPNRAWGSNNGARQSIARNVGRAIPVRPAVGRTAWFSGRPDSTTHTLTAPLARPATEAAWLSFRLWYDTEAGYDVGRLEASTDGGTTWQLVPINLAAGGARWSTDGTFSGFEGRQWLRADAVVPAGATHLRWTYTGLRATPSRGRGMYVDGVLAVDRGGLLFNGQRPSDAARFVPEGWAESSN</sequence>
<dbReference type="Proteomes" id="UP000306740">
    <property type="component" value="Unassembled WGS sequence"/>
</dbReference>
<dbReference type="Pfam" id="PF00144">
    <property type="entry name" value="Beta-lactamase"/>
    <property type="match status" value="1"/>
</dbReference>
<evidence type="ECO:0000313" key="4">
    <source>
        <dbReference type="EMBL" id="TNC44665.1"/>
    </source>
</evidence>
<dbReference type="RefSeq" id="WP_139105140.1">
    <property type="nucleotide sequence ID" value="NZ_VDFR01000010.1"/>
</dbReference>
<dbReference type="EMBL" id="VDFR01000010">
    <property type="protein sequence ID" value="TNC51019.1"/>
    <property type="molecule type" value="Genomic_DNA"/>
</dbReference>
<accession>A0A5C4MXV6</accession>
<dbReference type="Pfam" id="PF20773">
    <property type="entry name" value="InhA-like_MAM"/>
    <property type="match status" value="1"/>
</dbReference>
<proteinExistence type="predicted"/>
<dbReference type="InterPro" id="IPR001466">
    <property type="entry name" value="Beta-lactam-related"/>
</dbReference>
<name>A0A5C4MXV6_9ACTN</name>
<evidence type="ECO:0000259" key="3">
    <source>
        <dbReference type="Pfam" id="PF00144"/>
    </source>
</evidence>
<dbReference type="AlphaFoldDB" id="A0A5C4MXV6"/>
<feature type="domain" description="Beta-lactamase-related" evidence="3">
    <location>
        <begin position="91"/>
        <end position="426"/>
    </location>
</feature>
<dbReference type="EMBL" id="VDFR01000072">
    <property type="protein sequence ID" value="TNC44665.1"/>
    <property type="molecule type" value="Genomic_DNA"/>
</dbReference>
<evidence type="ECO:0000256" key="1">
    <source>
        <dbReference type="ARBA" id="ARBA00022801"/>
    </source>
</evidence>